<dbReference type="Proteomes" id="UP001276659">
    <property type="component" value="Unassembled WGS sequence"/>
</dbReference>
<organism evidence="7 8">
    <name type="scientific">Lepraria neglecta</name>
    <dbReference type="NCBI Taxonomy" id="209136"/>
    <lineage>
        <taxon>Eukaryota</taxon>
        <taxon>Fungi</taxon>
        <taxon>Dikarya</taxon>
        <taxon>Ascomycota</taxon>
        <taxon>Pezizomycotina</taxon>
        <taxon>Lecanoromycetes</taxon>
        <taxon>OSLEUM clade</taxon>
        <taxon>Lecanoromycetidae</taxon>
        <taxon>Lecanorales</taxon>
        <taxon>Lecanorineae</taxon>
        <taxon>Stereocaulaceae</taxon>
        <taxon>Lepraria</taxon>
    </lineage>
</organism>
<comment type="caution">
    <text evidence="7">The sequence shown here is derived from an EMBL/GenBank/DDBJ whole genome shotgun (WGS) entry which is preliminary data.</text>
</comment>
<dbReference type="SUPFAM" id="SSF81296">
    <property type="entry name" value="E set domains"/>
    <property type="match status" value="1"/>
</dbReference>
<dbReference type="PRINTS" id="PR00407">
    <property type="entry name" value="EUMOPTERIN"/>
</dbReference>
<keyword evidence="3" id="KW-0479">Metal-binding</keyword>
<dbReference type="AlphaFoldDB" id="A0AAE0DIY7"/>
<keyword evidence="2" id="KW-0500">Molybdenum</keyword>
<reference evidence="7" key="1">
    <citation type="submission" date="2022-11" db="EMBL/GenBank/DDBJ databases">
        <title>Chromosomal genome sequence assembly and mating type (MAT) locus characterization of the leprose asexual lichenized fungus Lepraria neglecta (Nyl.) Erichsen.</title>
        <authorList>
            <person name="Allen J.L."/>
            <person name="Pfeffer B."/>
        </authorList>
    </citation>
    <scope>NUCLEOTIDE SEQUENCE</scope>
    <source>
        <strain evidence="7">Allen 5258</strain>
    </source>
</reference>
<evidence type="ECO:0000259" key="5">
    <source>
        <dbReference type="Pfam" id="PF00174"/>
    </source>
</evidence>
<proteinExistence type="predicted"/>
<name>A0AAE0DIY7_9LECA</name>
<dbReference type="PANTHER" id="PTHR19372">
    <property type="entry name" value="SULFITE REDUCTASE"/>
    <property type="match status" value="1"/>
</dbReference>
<dbReference type="GO" id="GO:0005739">
    <property type="term" value="C:mitochondrion"/>
    <property type="evidence" value="ECO:0007669"/>
    <property type="project" value="TreeGrafter"/>
</dbReference>
<keyword evidence="4" id="KW-0560">Oxidoreductase</keyword>
<evidence type="ECO:0000256" key="4">
    <source>
        <dbReference type="ARBA" id="ARBA00023002"/>
    </source>
</evidence>
<dbReference type="SUPFAM" id="SSF56524">
    <property type="entry name" value="Oxidoreductase molybdopterin-binding domain"/>
    <property type="match status" value="1"/>
</dbReference>
<evidence type="ECO:0000256" key="3">
    <source>
        <dbReference type="ARBA" id="ARBA00022723"/>
    </source>
</evidence>
<dbReference type="Gene3D" id="3.90.420.10">
    <property type="entry name" value="Oxidoreductase, molybdopterin-binding domain"/>
    <property type="match status" value="1"/>
</dbReference>
<evidence type="ECO:0000256" key="2">
    <source>
        <dbReference type="ARBA" id="ARBA00022505"/>
    </source>
</evidence>
<dbReference type="Pfam" id="PF00174">
    <property type="entry name" value="Oxidored_molyb"/>
    <property type="match status" value="1"/>
</dbReference>
<dbReference type="InterPro" id="IPR005066">
    <property type="entry name" value="MoCF_OxRdtse_dimer"/>
</dbReference>
<protein>
    <recommendedName>
        <fullName evidence="9">Sulfite oxidase</fullName>
    </recommendedName>
</protein>
<dbReference type="GO" id="GO:0006790">
    <property type="term" value="P:sulfur compound metabolic process"/>
    <property type="evidence" value="ECO:0007669"/>
    <property type="project" value="TreeGrafter"/>
</dbReference>
<evidence type="ECO:0000313" key="7">
    <source>
        <dbReference type="EMBL" id="KAK3171414.1"/>
    </source>
</evidence>
<comment type="cofactor">
    <cofactor evidence="1">
        <name>Mo-molybdopterin</name>
        <dbReference type="ChEBI" id="CHEBI:71302"/>
    </cofactor>
</comment>
<feature type="domain" description="Moybdenum cofactor oxidoreductase dimerisation" evidence="6">
    <location>
        <begin position="244"/>
        <end position="359"/>
    </location>
</feature>
<dbReference type="EMBL" id="JASNWA010000008">
    <property type="protein sequence ID" value="KAK3171414.1"/>
    <property type="molecule type" value="Genomic_DNA"/>
</dbReference>
<evidence type="ECO:0000313" key="8">
    <source>
        <dbReference type="Proteomes" id="UP001276659"/>
    </source>
</evidence>
<dbReference type="Pfam" id="PF03404">
    <property type="entry name" value="Mo-co_dimer"/>
    <property type="match status" value="1"/>
</dbReference>
<gene>
    <name evidence="7" type="ORF">OEA41_003498</name>
</gene>
<dbReference type="GO" id="GO:0030151">
    <property type="term" value="F:molybdenum ion binding"/>
    <property type="evidence" value="ECO:0007669"/>
    <property type="project" value="InterPro"/>
</dbReference>
<evidence type="ECO:0008006" key="9">
    <source>
        <dbReference type="Google" id="ProtNLM"/>
    </source>
</evidence>
<dbReference type="InterPro" id="IPR014756">
    <property type="entry name" value="Ig_E-set"/>
</dbReference>
<dbReference type="InterPro" id="IPR036374">
    <property type="entry name" value="OxRdtase_Mopterin-bd_sf"/>
</dbReference>
<evidence type="ECO:0000256" key="1">
    <source>
        <dbReference type="ARBA" id="ARBA00001924"/>
    </source>
</evidence>
<feature type="domain" description="Oxidoreductase molybdopterin-binding" evidence="5">
    <location>
        <begin position="37"/>
        <end position="216"/>
    </location>
</feature>
<dbReference type="Gene3D" id="2.60.40.650">
    <property type="match status" value="1"/>
</dbReference>
<dbReference type="PANTHER" id="PTHR19372:SF7">
    <property type="entry name" value="SULFITE OXIDASE, MITOCHONDRIAL"/>
    <property type="match status" value="1"/>
</dbReference>
<dbReference type="GO" id="GO:0020037">
    <property type="term" value="F:heme binding"/>
    <property type="evidence" value="ECO:0007669"/>
    <property type="project" value="TreeGrafter"/>
</dbReference>
<dbReference type="FunFam" id="3.90.420.10:FF:000002">
    <property type="entry name" value="sulfite oxidase, mitochondrial"/>
    <property type="match status" value="1"/>
</dbReference>
<evidence type="ECO:0000259" key="6">
    <source>
        <dbReference type="Pfam" id="PF03404"/>
    </source>
</evidence>
<dbReference type="InterPro" id="IPR008335">
    <property type="entry name" value="Mopterin_OxRdtase_euk"/>
</dbReference>
<dbReference type="GO" id="GO:0008482">
    <property type="term" value="F:sulfite oxidase activity"/>
    <property type="evidence" value="ECO:0007669"/>
    <property type="project" value="TreeGrafter"/>
</dbReference>
<sequence length="370" mass="41211">MKTEYSVEEPLNREPGIKDLVSSYITPNDDTSYDRNHGPIPHLKAKDHKVKVDGNVKNPLELSIEDLKTRFPQHEIISALQCAGNRRHVMRTLLKEVNGLDWFEGAVMNCKWRGPKLRDILNKAGIDVKSAKGSHVAFACYKVPVQGGESWYGGSIELERAMRDGADVLVALEMNGKPLPVNHGYPVRIVVPGVSGCRSVKWLDRITVQLEESKNVYQRYDYKILPPEATDKEAAKKYWDVTPALQDMPVNSVIAIPETGETVKPSASGTIEVKGYALPHGDQGPVVKVEVSTDDGRTWKKAEILVPKEGQTKWAWALWKVTVPINKGQKRQVLSRATDRGGNVQTDKPQWNLRGVAYNGFGEARDLSVV</sequence>
<keyword evidence="8" id="KW-1185">Reference proteome</keyword>
<dbReference type="GO" id="GO:0043546">
    <property type="term" value="F:molybdopterin cofactor binding"/>
    <property type="evidence" value="ECO:0007669"/>
    <property type="project" value="TreeGrafter"/>
</dbReference>
<accession>A0AAE0DIY7</accession>
<dbReference type="InterPro" id="IPR000572">
    <property type="entry name" value="OxRdtase_Mopterin-bd_dom"/>
</dbReference>